<name>A0AAV5FRE1_ELECO</name>
<reference evidence="2" key="1">
    <citation type="journal article" date="2018" name="DNA Res.">
        <title>Multiple hybrid de novo genome assembly of finger millet, an orphan allotetraploid crop.</title>
        <authorList>
            <person name="Hatakeyama M."/>
            <person name="Aluri S."/>
            <person name="Balachadran M.T."/>
            <person name="Sivarajan S.R."/>
            <person name="Patrignani A."/>
            <person name="Gruter S."/>
            <person name="Poveda L."/>
            <person name="Shimizu-Inatsugi R."/>
            <person name="Baeten J."/>
            <person name="Francoijs K.J."/>
            <person name="Nataraja K.N."/>
            <person name="Reddy Y.A.N."/>
            <person name="Phadnis S."/>
            <person name="Ravikumar R.L."/>
            <person name="Schlapbach R."/>
            <person name="Sreeman S.M."/>
            <person name="Shimizu K.K."/>
        </authorList>
    </citation>
    <scope>NUCLEOTIDE SEQUENCE</scope>
</reference>
<feature type="compositionally biased region" description="Acidic residues" evidence="1">
    <location>
        <begin position="50"/>
        <end position="59"/>
    </location>
</feature>
<accession>A0AAV5FRE1</accession>
<gene>
    <name evidence="2" type="primary">gb25739</name>
    <name evidence="2" type="ORF">PR202_gb25739</name>
</gene>
<evidence type="ECO:0000313" key="3">
    <source>
        <dbReference type="Proteomes" id="UP001054889"/>
    </source>
</evidence>
<dbReference type="EMBL" id="BQKI01000091">
    <property type="protein sequence ID" value="GJN36841.1"/>
    <property type="molecule type" value="Genomic_DNA"/>
</dbReference>
<feature type="compositionally biased region" description="Polar residues" evidence="1">
    <location>
        <begin position="91"/>
        <end position="100"/>
    </location>
</feature>
<organism evidence="2 3">
    <name type="scientific">Eleusine coracana subsp. coracana</name>
    <dbReference type="NCBI Taxonomy" id="191504"/>
    <lineage>
        <taxon>Eukaryota</taxon>
        <taxon>Viridiplantae</taxon>
        <taxon>Streptophyta</taxon>
        <taxon>Embryophyta</taxon>
        <taxon>Tracheophyta</taxon>
        <taxon>Spermatophyta</taxon>
        <taxon>Magnoliopsida</taxon>
        <taxon>Liliopsida</taxon>
        <taxon>Poales</taxon>
        <taxon>Poaceae</taxon>
        <taxon>PACMAD clade</taxon>
        <taxon>Chloridoideae</taxon>
        <taxon>Cynodonteae</taxon>
        <taxon>Eleusininae</taxon>
        <taxon>Eleusine</taxon>
    </lineage>
</organism>
<sequence length="126" mass="14052">MAHAAAAAVVPLRRPFLFLKPTRLLSSFAPPSPGLHHPHALRPAGPLPSDVEDADDPDAGDCSAVPFRKSRNELKREARRAVQWGHGTRQVLPTPNQAHTQRFGRDVREGRRRQYNYIGISSDYIL</sequence>
<feature type="region of interest" description="Disordered" evidence="1">
    <location>
        <begin position="28"/>
        <end position="65"/>
    </location>
</feature>
<dbReference type="AlphaFoldDB" id="A0AAV5FRE1"/>
<proteinExistence type="predicted"/>
<feature type="region of interest" description="Disordered" evidence="1">
    <location>
        <begin position="84"/>
        <end position="103"/>
    </location>
</feature>
<comment type="caution">
    <text evidence="2">The sequence shown here is derived from an EMBL/GenBank/DDBJ whole genome shotgun (WGS) entry which is preliminary data.</text>
</comment>
<reference evidence="2" key="2">
    <citation type="submission" date="2021-12" db="EMBL/GenBank/DDBJ databases">
        <title>Resequencing data analysis of finger millet.</title>
        <authorList>
            <person name="Hatakeyama M."/>
            <person name="Aluri S."/>
            <person name="Balachadran M.T."/>
            <person name="Sivarajan S.R."/>
            <person name="Poveda L."/>
            <person name="Shimizu-Inatsugi R."/>
            <person name="Schlapbach R."/>
            <person name="Sreeman S.M."/>
            <person name="Shimizu K.K."/>
        </authorList>
    </citation>
    <scope>NUCLEOTIDE SEQUENCE</scope>
</reference>
<evidence type="ECO:0000256" key="1">
    <source>
        <dbReference type="SAM" id="MobiDB-lite"/>
    </source>
</evidence>
<dbReference type="PANTHER" id="PTHR36898:SF1">
    <property type="entry name" value="OS04G0250700 PROTEIN"/>
    <property type="match status" value="1"/>
</dbReference>
<dbReference type="Proteomes" id="UP001054889">
    <property type="component" value="Unassembled WGS sequence"/>
</dbReference>
<dbReference type="PANTHER" id="PTHR36898">
    <property type="entry name" value="OSJNBB0026I12.6 PROTEIN"/>
    <property type="match status" value="1"/>
</dbReference>
<keyword evidence="3" id="KW-1185">Reference proteome</keyword>
<protein>
    <submittedName>
        <fullName evidence="2">Uncharacterized protein</fullName>
    </submittedName>
</protein>
<evidence type="ECO:0000313" key="2">
    <source>
        <dbReference type="EMBL" id="GJN36841.1"/>
    </source>
</evidence>